<accession>A0AAE0JLU8</accession>
<organism evidence="2 3">
    <name type="scientific">Neurospora tetraspora</name>
    <dbReference type="NCBI Taxonomy" id="94610"/>
    <lineage>
        <taxon>Eukaryota</taxon>
        <taxon>Fungi</taxon>
        <taxon>Dikarya</taxon>
        <taxon>Ascomycota</taxon>
        <taxon>Pezizomycotina</taxon>
        <taxon>Sordariomycetes</taxon>
        <taxon>Sordariomycetidae</taxon>
        <taxon>Sordariales</taxon>
        <taxon>Sordariaceae</taxon>
        <taxon>Neurospora</taxon>
    </lineage>
</organism>
<feature type="region of interest" description="Disordered" evidence="1">
    <location>
        <begin position="43"/>
        <end position="65"/>
    </location>
</feature>
<evidence type="ECO:0000313" key="2">
    <source>
        <dbReference type="EMBL" id="KAK3352085.1"/>
    </source>
</evidence>
<name>A0AAE0JLU8_9PEZI</name>
<sequence length="224" mass="24661">MSSHWIAAGTFDINASAPKTFAIDTWKFFYCHNGPYTTVEARNAHDTGSTNLPQPLAPPATLPTEEPQRPDIETIWQELLVQEVSAPAQSAQHVVHPTTSNLAPAPAPTARVTKEDLREDVDILLEEEFKFLIAQNLSQGVTVEINLEVTKKVTRTVTARVMRQVKKALTVEMNNFLKMTAAIIREERDKVAVNVKVKEKLQGGSVGGNSGNSMNSNNTEDARI</sequence>
<evidence type="ECO:0000313" key="3">
    <source>
        <dbReference type="Proteomes" id="UP001278500"/>
    </source>
</evidence>
<reference evidence="2" key="1">
    <citation type="journal article" date="2023" name="Mol. Phylogenet. Evol.">
        <title>Genome-scale phylogeny and comparative genomics of the fungal order Sordariales.</title>
        <authorList>
            <person name="Hensen N."/>
            <person name="Bonometti L."/>
            <person name="Westerberg I."/>
            <person name="Brannstrom I.O."/>
            <person name="Guillou S."/>
            <person name="Cros-Aarteil S."/>
            <person name="Calhoun S."/>
            <person name="Haridas S."/>
            <person name="Kuo A."/>
            <person name="Mondo S."/>
            <person name="Pangilinan J."/>
            <person name="Riley R."/>
            <person name="LaButti K."/>
            <person name="Andreopoulos B."/>
            <person name="Lipzen A."/>
            <person name="Chen C."/>
            <person name="Yan M."/>
            <person name="Daum C."/>
            <person name="Ng V."/>
            <person name="Clum A."/>
            <person name="Steindorff A."/>
            <person name="Ohm R.A."/>
            <person name="Martin F."/>
            <person name="Silar P."/>
            <person name="Natvig D.O."/>
            <person name="Lalanne C."/>
            <person name="Gautier V."/>
            <person name="Ament-Velasquez S.L."/>
            <person name="Kruys A."/>
            <person name="Hutchinson M.I."/>
            <person name="Powell A.J."/>
            <person name="Barry K."/>
            <person name="Miller A.N."/>
            <person name="Grigoriev I.V."/>
            <person name="Debuchy R."/>
            <person name="Gladieux P."/>
            <person name="Hiltunen Thoren M."/>
            <person name="Johannesson H."/>
        </authorList>
    </citation>
    <scope>NUCLEOTIDE SEQUENCE</scope>
    <source>
        <strain evidence="2">CBS 560.94</strain>
    </source>
</reference>
<dbReference type="Proteomes" id="UP001278500">
    <property type="component" value="Unassembled WGS sequence"/>
</dbReference>
<protein>
    <submittedName>
        <fullName evidence="2">Uncharacterized protein</fullName>
    </submittedName>
</protein>
<dbReference type="EMBL" id="JAUEPP010000002">
    <property type="protein sequence ID" value="KAK3352085.1"/>
    <property type="molecule type" value="Genomic_DNA"/>
</dbReference>
<proteinExistence type="predicted"/>
<reference evidence="2" key="2">
    <citation type="submission" date="2023-06" db="EMBL/GenBank/DDBJ databases">
        <authorList>
            <consortium name="Lawrence Berkeley National Laboratory"/>
            <person name="Haridas S."/>
            <person name="Hensen N."/>
            <person name="Bonometti L."/>
            <person name="Westerberg I."/>
            <person name="Brannstrom I.O."/>
            <person name="Guillou S."/>
            <person name="Cros-Aarteil S."/>
            <person name="Calhoun S."/>
            <person name="Kuo A."/>
            <person name="Mondo S."/>
            <person name="Pangilinan J."/>
            <person name="Riley R."/>
            <person name="Labutti K."/>
            <person name="Andreopoulos B."/>
            <person name="Lipzen A."/>
            <person name="Chen C."/>
            <person name="Yanf M."/>
            <person name="Daum C."/>
            <person name="Ng V."/>
            <person name="Clum A."/>
            <person name="Steindorff A."/>
            <person name="Ohm R."/>
            <person name="Martin F."/>
            <person name="Silar P."/>
            <person name="Natvig D."/>
            <person name="Lalanne C."/>
            <person name="Gautier V."/>
            <person name="Ament-Velasquez S.L."/>
            <person name="Kruys A."/>
            <person name="Hutchinson M.I."/>
            <person name="Powell A.J."/>
            <person name="Barry K."/>
            <person name="Miller A.N."/>
            <person name="Grigoriev I.V."/>
            <person name="Debuchy R."/>
            <person name="Gladieux P."/>
            <person name="Thoren M.H."/>
            <person name="Johannesson H."/>
        </authorList>
    </citation>
    <scope>NUCLEOTIDE SEQUENCE</scope>
    <source>
        <strain evidence="2">CBS 560.94</strain>
    </source>
</reference>
<keyword evidence="3" id="KW-1185">Reference proteome</keyword>
<feature type="region of interest" description="Disordered" evidence="1">
    <location>
        <begin position="202"/>
        <end position="224"/>
    </location>
</feature>
<evidence type="ECO:0000256" key="1">
    <source>
        <dbReference type="SAM" id="MobiDB-lite"/>
    </source>
</evidence>
<dbReference type="RefSeq" id="XP_062685380.1">
    <property type="nucleotide sequence ID" value="XM_062825486.1"/>
</dbReference>
<dbReference type="AlphaFoldDB" id="A0AAE0JLU8"/>
<comment type="caution">
    <text evidence="2">The sequence shown here is derived from an EMBL/GenBank/DDBJ whole genome shotgun (WGS) entry which is preliminary data.</text>
</comment>
<gene>
    <name evidence="2" type="ORF">B0H65DRAFT_440884</name>
</gene>
<dbReference type="GeneID" id="87862640"/>